<dbReference type="FunFam" id="1.10.630.10:FF:000001">
    <property type="entry name" value="Cytochrome P450, family 2"/>
    <property type="match status" value="1"/>
</dbReference>
<comment type="cofactor">
    <cofactor evidence="1 16">
        <name>heme</name>
        <dbReference type="ChEBI" id="CHEBI:30413"/>
    </cofactor>
</comment>
<name>A0A091LDL6_9AVES</name>
<dbReference type="GO" id="GO:0006805">
    <property type="term" value="P:xenobiotic metabolic process"/>
    <property type="evidence" value="ECO:0007669"/>
    <property type="project" value="TreeGrafter"/>
</dbReference>
<evidence type="ECO:0000256" key="15">
    <source>
        <dbReference type="ARBA" id="ARBA00047827"/>
    </source>
</evidence>
<keyword evidence="6 16" id="KW-0349">Heme</keyword>
<evidence type="ECO:0000256" key="3">
    <source>
        <dbReference type="ARBA" id="ARBA00004406"/>
    </source>
</evidence>
<evidence type="ECO:0000256" key="10">
    <source>
        <dbReference type="ARBA" id="ARBA00023002"/>
    </source>
</evidence>
<evidence type="ECO:0000256" key="14">
    <source>
        <dbReference type="ARBA" id="ARBA00037347"/>
    </source>
</evidence>
<evidence type="ECO:0000256" key="7">
    <source>
        <dbReference type="ARBA" id="ARBA00022723"/>
    </source>
</evidence>
<evidence type="ECO:0000256" key="9">
    <source>
        <dbReference type="ARBA" id="ARBA00022848"/>
    </source>
</evidence>
<proteinExistence type="inferred from homology"/>
<feature type="chain" id="PRO_5001878016" description="unspecific monooxygenase" evidence="18">
    <location>
        <begin position="26"/>
        <end position="494"/>
    </location>
</feature>
<organism evidence="19 20">
    <name type="scientific">Chlamydotis macqueenii</name>
    <name type="common">Macqueen's bustard</name>
    <dbReference type="NCBI Taxonomy" id="187382"/>
    <lineage>
        <taxon>Eukaryota</taxon>
        <taxon>Metazoa</taxon>
        <taxon>Chordata</taxon>
        <taxon>Craniata</taxon>
        <taxon>Vertebrata</taxon>
        <taxon>Euteleostomi</taxon>
        <taxon>Archelosauria</taxon>
        <taxon>Archosauria</taxon>
        <taxon>Dinosauria</taxon>
        <taxon>Saurischia</taxon>
        <taxon>Theropoda</taxon>
        <taxon>Coelurosauria</taxon>
        <taxon>Aves</taxon>
        <taxon>Neognathae</taxon>
        <taxon>Neoaves</taxon>
        <taxon>Otidimorphae</taxon>
        <taxon>Otidiformes</taxon>
        <taxon>Otididae</taxon>
        <taxon>Chlamydotis</taxon>
    </lineage>
</organism>
<dbReference type="SUPFAM" id="SSF48264">
    <property type="entry name" value="Cytochrome P450"/>
    <property type="match status" value="1"/>
</dbReference>
<dbReference type="GO" id="GO:0008392">
    <property type="term" value="F:arachidonate epoxygenase activity"/>
    <property type="evidence" value="ECO:0007669"/>
    <property type="project" value="TreeGrafter"/>
</dbReference>
<evidence type="ECO:0000256" key="6">
    <source>
        <dbReference type="ARBA" id="ARBA00022617"/>
    </source>
</evidence>
<dbReference type="PANTHER" id="PTHR24300:SF356">
    <property type="entry name" value="CYTOCHROME P450 2E1"/>
    <property type="match status" value="1"/>
</dbReference>
<dbReference type="AlphaFoldDB" id="A0A091LDL6"/>
<dbReference type="InterPro" id="IPR017972">
    <property type="entry name" value="Cyt_P450_CS"/>
</dbReference>
<evidence type="ECO:0000256" key="17">
    <source>
        <dbReference type="RuleBase" id="RU000461"/>
    </source>
</evidence>
<dbReference type="GO" id="GO:0020037">
    <property type="term" value="F:heme binding"/>
    <property type="evidence" value="ECO:0007669"/>
    <property type="project" value="InterPro"/>
</dbReference>
<dbReference type="EC" id="1.14.14.1" evidence="5"/>
<reference evidence="19 20" key="1">
    <citation type="submission" date="2014-04" db="EMBL/GenBank/DDBJ databases">
        <title>Genome evolution of avian class.</title>
        <authorList>
            <person name="Zhang G."/>
            <person name="Li C."/>
        </authorList>
    </citation>
    <scope>NUCLEOTIDE SEQUENCE [LARGE SCALE GENOMIC DNA]</scope>
    <source>
        <strain evidence="19">BGI_N324</strain>
    </source>
</reference>
<dbReference type="PRINTS" id="PR01684">
    <property type="entry name" value="EP450ICYP2A"/>
</dbReference>
<dbReference type="OrthoDB" id="1055148at2759"/>
<accession>A0A091LDL6</accession>
<comment type="catalytic activity">
    <reaction evidence="15">
        <text>an organic molecule + reduced [NADPH--hemoprotein reductase] + O2 = an alcohol + oxidized [NADPH--hemoprotein reductase] + H2O + H(+)</text>
        <dbReference type="Rhea" id="RHEA:17149"/>
        <dbReference type="Rhea" id="RHEA-COMP:11964"/>
        <dbReference type="Rhea" id="RHEA-COMP:11965"/>
        <dbReference type="ChEBI" id="CHEBI:15377"/>
        <dbReference type="ChEBI" id="CHEBI:15378"/>
        <dbReference type="ChEBI" id="CHEBI:15379"/>
        <dbReference type="ChEBI" id="CHEBI:30879"/>
        <dbReference type="ChEBI" id="CHEBI:57618"/>
        <dbReference type="ChEBI" id="CHEBI:58210"/>
        <dbReference type="ChEBI" id="CHEBI:142491"/>
        <dbReference type="EC" id="1.14.14.1"/>
    </reaction>
</comment>
<evidence type="ECO:0000256" key="18">
    <source>
        <dbReference type="SAM" id="SignalP"/>
    </source>
</evidence>
<dbReference type="GO" id="GO:0019373">
    <property type="term" value="P:epoxygenase P450 pathway"/>
    <property type="evidence" value="ECO:0007669"/>
    <property type="project" value="TreeGrafter"/>
</dbReference>
<protein>
    <recommendedName>
        <fullName evidence="5">unspecific monooxygenase</fullName>
        <ecNumber evidence="5">1.14.14.1</ecNumber>
    </recommendedName>
</protein>
<dbReference type="GO" id="GO:0016712">
    <property type="term" value="F:oxidoreductase activity, acting on paired donors, with incorporation or reduction of molecular oxygen, reduced flavin or flavoprotein as one donor, and incorporation of one atom of oxygen"/>
    <property type="evidence" value="ECO:0007669"/>
    <property type="project" value="UniProtKB-EC"/>
</dbReference>
<dbReference type="InterPro" id="IPR050182">
    <property type="entry name" value="Cytochrome_P450_fam2"/>
</dbReference>
<feature type="signal peptide" evidence="18">
    <location>
        <begin position="1"/>
        <end position="25"/>
    </location>
</feature>
<comment type="function">
    <text evidence="14">Cytochromes P450 are a group of heme-thiolate monooxygenases. In liver microsomes, this enzyme is involved in an NADPH-dependent electron transport pathway. It oxidizes a variety of structurally unrelated compounds, including steroids, fatty acids, and xenobiotics.</text>
</comment>
<dbReference type="PANTHER" id="PTHR24300">
    <property type="entry name" value="CYTOCHROME P450 508A4-RELATED"/>
    <property type="match status" value="1"/>
</dbReference>
<keyword evidence="13" id="KW-0472">Membrane</keyword>
<dbReference type="PRINTS" id="PR00385">
    <property type="entry name" value="P450"/>
</dbReference>
<keyword evidence="8" id="KW-0256">Endoplasmic reticulum</keyword>
<dbReference type="CDD" id="cd20665">
    <property type="entry name" value="CYP2C-like"/>
    <property type="match status" value="1"/>
</dbReference>
<dbReference type="EMBL" id="KK748512">
    <property type="protein sequence ID" value="KFP41011.1"/>
    <property type="molecule type" value="Genomic_DNA"/>
</dbReference>
<dbReference type="PRINTS" id="PR00463">
    <property type="entry name" value="EP450I"/>
</dbReference>
<feature type="binding site" description="axial binding residue" evidence="16">
    <location>
        <position position="439"/>
    </location>
    <ligand>
        <name>heme</name>
        <dbReference type="ChEBI" id="CHEBI:30413"/>
    </ligand>
    <ligandPart>
        <name>Fe</name>
        <dbReference type="ChEBI" id="CHEBI:18248"/>
    </ligandPart>
</feature>
<evidence type="ECO:0000256" key="16">
    <source>
        <dbReference type="PIRSR" id="PIRSR602401-1"/>
    </source>
</evidence>
<dbReference type="GO" id="GO:0005789">
    <property type="term" value="C:endoplasmic reticulum membrane"/>
    <property type="evidence" value="ECO:0007669"/>
    <property type="project" value="UniProtKB-SubCell"/>
</dbReference>
<sequence length="494" mass="56801">MELLGMTTIFLLVCISCLLLFTAWTNISQKEKQPPGPITFPLVGNILHLNPWNLPESLKKLSKKYGPVFTIHVGPQKIVVLYGYDAVKEALIDQADDFSGRGNMPLFKKLFQGTGIVNSNGETWKQLRRFALTTLRDFGMGKKSIEERIQEEAHFLVERIRNTHEKPFNPGNFLVHAVSNIICSVIFGDRFDYEDKKFLTLIDLLDENNRLQLSIHTQLYNFFPTVLDYLPGPHQKMIKNAEKFDQFTLEIIAEHQKTWDPTCPRDFIDAFLNKMEQEKGNGHTDFTIDTLSRTTLDLFLAGTGTTSTTLRYGLLILHKYPEIVEKIQKEIDSVIGRDRSPCMADRSKMPYTDAVVHEIQRFIDFIPFNVPHAVIKDTKFRDYFIPKDTMIFPMLTSALYDSKEFPNPEKFDPGHFLNANGTFRKSDYFMPFSAGKRICAGEGLARMEIFIFLTAILQSFTLKPVIDRKDIDISPFVTSLVHFPRPYEVSFLPR</sequence>
<keyword evidence="12 17" id="KW-0503">Monooxygenase</keyword>
<keyword evidence="11 16" id="KW-0408">Iron</keyword>
<dbReference type="InterPro" id="IPR008067">
    <property type="entry name" value="Cyt_P450_E_grp-I_CYP2A-like"/>
</dbReference>
<evidence type="ECO:0000256" key="4">
    <source>
        <dbReference type="ARBA" id="ARBA00010617"/>
    </source>
</evidence>
<evidence type="ECO:0000256" key="2">
    <source>
        <dbReference type="ARBA" id="ARBA00004174"/>
    </source>
</evidence>
<evidence type="ECO:0000256" key="1">
    <source>
        <dbReference type="ARBA" id="ARBA00001971"/>
    </source>
</evidence>
<dbReference type="Proteomes" id="UP000053330">
    <property type="component" value="Unassembled WGS sequence"/>
</dbReference>
<dbReference type="InterPro" id="IPR001128">
    <property type="entry name" value="Cyt_P450"/>
</dbReference>
<keyword evidence="18" id="KW-0732">Signal</keyword>
<keyword evidence="10 17" id="KW-0560">Oxidoreductase</keyword>
<dbReference type="Pfam" id="PF00067">
    <property type="entry name" value="p450"/>
    <property type="match status" value="1"/>
</dbReference>
<dbReference type="KEGG" id="cmac:104478154"/>
<evidence type="ECO:0000313" key="19">
    <source>
        <dbReference type="EMBL" id="KFP41011.1"/>
    </source>
</evidence>
<evidence type="ECO:0000313" key="20">
    <source>
        <dbReference type="Proteomes" id="UP000053330"/>
    </source>
</evidence>
<keyword evidence="20" id="KW-1185">Reference proteome</keyword>
<dbReference type="Gene3D" id="1.10.630.10">
    <property type="entry name" value="Cytochrome P450"/>
    <property type="match status" value="1"/>
</dbReference>
<keyword evidence="9" id="KW-0492">Microsome</keyword>
<evidence type="ECO:0000256" key="12">
    <source>
        <dbReference type="ARBA" id="ARBA00023033"/>
    </source>
</evidence>
<evidence type="ECO:0000256" key="5">
    <source>
        <dbReference type="ARBA" id="ARBA00012109"/>
    </source>
</evidence>
<dbReference type="InterPro" id="IPR002401">
    <property type="entry name" value="Cyt_P450_E_grp-I"/>
</dbReference>
<keyword evidence="7 16" id="KW-0479">Metal-binding</keyword>
<comment type="subcellular location">
    <subcellularLocation>
        <location evidence="3">Endoplasmic reticulum membrane</location>
        <topology evidence="3">Peripheral membrane protein</topology>
    </subcellularLocation>
    <subcellularLocation>
        <location evidence="2">Microsome membrane</location>
        <topology evidence="2">Peripheral membrane protein</topology>
    </subcellularLocation>
</comment>
<gene>
    <name evidence="19" type="ORF">N324_11011</name>
</gene>
<evidence type="ECO:0000256" key="13">
    <source>
        <dbReference type="ARBA" id="ARBA00023136"/>
    </source>
</evidence>
<dbReference type="GO" id="GO:0005506">
    <property type="term" value="F:iron ion binding"/>
    <property type="evidence" value="ECO:0007669"/>
    <property type="project" value="InterPro"/>
</dbReference>
<dbReference type="InterPro" id="IPR036396">
    <property type="entry name" value="Cyt_P450_sf"/>
</dbReference>
<evidence type="ECO:0000256" key="11">
    <source>
        <dbReference type="ARBA" id="ARBA00023004"/>
    </source>
</evidence>
<dbReference type="PROSITE" id="PS00086">
    <property type="entry name" value="CYTOCHROME_P450"/>
    <property type="match status" value="1"/>
</dbReference>
<comment type="similarity">
    <text evidence="4 17">Belongs to the cytochrome P450 family.</text>
</comment>
<evidence type="ECO:0000256" key="8">
    <source>
        <dbReference type="ARBA" id="ARBA00022824"/>
    </source>
</evidence>